<sequence>MTKTMRSFRVAGTATGSKKSKQLDEITILANPDTLRRIAIFLIGAAHDMEANQFGHVHLQDTIKGFSYDNHVDIIVHAEPKKR</sequence>
<evidence type="ECO:0000256" key="1">
    <source>
        <dbReference type="SAM" id="MobiDB-lite"/>
    </source>
</evidence>
<proteinExistence type="predicted"/>
<dbReference type="InterPro" id="IPR029083">
    <property type="entry name" value="Imm32"/>
</dbReference>
<name>A0ABX0LTW5_9BURK</name>
<protein>
    <submittedName>
        <fullName evidence="2">Uncharacterized protein</fullName>
    </submittedName>
</protein>
<accession>A0ABX0LTW5</accession>
<dbReference type="EMBL" id="VUYU01000044">
    <property type="protein sequence ID" value="NHZ38291.1"/>
    <property type="molecule type" value="Genomic_DNA"/>
</dbReference>
<gene>
    <name evidence="2" type="ORF">F0185_32600</name>
</gene>
<evidence type="ECO:0000313" key="2">
    <source>
        <dbReference type="EMBL" id="NHZ38291.1"/>
    </source>
</evidence>
<dbReference type="RefSeq" id="WP_167232646.1">
    <property type="nucleotide sequence ID" value="NZ_VUYU01000044.1"/>
</dbReference>
<comment type="caution">
    <text evidence="2">The sequence shown here is derived from an EMBL/GenBank/DDBJ whole genome shotgun (WGS) entry which is preliminary data.</text>
</comment>
<reference evidence="2 3" key="1">
    <citation type="submission" date="2019-09" db="EMBL/GenBank/DDBJ databases">
        <title>Taxonomy of Antarctic Massilia spp.: description of Massilia rubra sp. nov., Massilia aquatica sp. nov., Massilia mucilaginosa sp. nov., Massilia frigida sp. nov. isolated from streams, lakes and regoliths.</title>
        <authorList>
            <person name="Holochova P."/>
            <person name="Sedlacek I."/>
            <person name="Kralova S."/>
            <person name="Maslanova I."/>
            <person name="Busse H.-J."/>
            <person name="Stankova E."/>
            <person name="Vrbovska V."/>
            <person name="Kovarovic V."/>
            <person name="Bartak M."/>
            <person name="Svec P."/>
            <person name="Pantucek R."/>
        </authorList>
    </citation>
    <scope>NUCLEOTIDE SEQUENCE [LARGE SCALE GENOMIC DNA]</scope>
    <source>
        <strain evidence="2 3">CCM 8692</strain>
    </source>
</reference>
<dbReference type="Proteomes" id="UP000785613">
    <property type="component" value="Unassembled WGS sequence"/>
</dbReference>
<keyword evidence="3" id="KW-1185">Reference proteome</keyword>
<organism evidence="2 3">
    <name type="scientific">Massilia rubra</name>
    <dbReference type="NCBI Taxonomy" id="2607910"/>
    <lineage>
        <taxon>Bacteria</taxon>
        <taxon>Pseudomonadati</taxon>
        <taxon>Pseudomonadota</taxon>
        <taxon>Betaproteobacteria</taxon>
        <taxon>Burkholderiales</taxon>
        <taxon>Oxalobacteraceae</taxon>
        <taxon>Telluria group</taxon>
        <taxon>Massilia</taxon>
    </lineage>
</organism>
<dbReference type="Pfam" id="PF15566">
    <property type="entry name" value="Imm32"/>
    <property type="match status" value="1"/>
</dbReference>
<feature type="region of interest" description="Disordered" evidence="1">
    <location>
        <begin position="1"/>
        <end position="20"/>
    </location>
</feature>
<evidence type="ECO:0000313" key="3">
    <source>
        <dbReference type="Proteomes" id="UP000785613"/>
    </source>
</evidence>